<feature type="compositionally biased region" description="Acidic residues" evidence="2">
    <location>
        <begin position="773"/>
        <end position="783"/>
    </location>
</feature>
<evidence type="ECO:0000256" key="2">
    <source>
        <dbReference type="SAM" id="MobiDB-lite"/>
    </source>
</evidence>
<reference evidence="3" key="1">
    <citation type="submission" date="2021-02" db="EMBL/GenBank/DDBJ databases">
        <title>Psilocybe cubensis genome.</title>
        <authorList>
            <person name="Mckernan K.J."/>
            <person name="Crawford S."/>
            <person name="Trippe A."/>
            <person name="Kane L.T."/>
            <person name="Mclaughlin S."/>
        </authorList>
    </citation>
    <scope>NUCLEOTIDE SEQUENCE [LARGE SCALE GENOMIC DNA]</scope>
    <source>
        <strain evidence="3">MGC-MH-2018</strain>
    </source>
</reference>
<feature type="compositionally biased region" description="Polar residues" evidence="2">
    <location>
        <begin position="463"/>
        <end position="478"/>
    </location>
</feature>
<sequence>MASSFSDAAALRLALAELDAGIKNAVKNGGIKEYIQSVKRKVKQLFEAQKLGVFREVFEEFGTFLWNVVIEYNTTRKQNTFNLDAFLQTHRLKLQQLEMADISKDKTAANAKVPAAANVPATAKVPAPAKVPAATKVSAAPFPTKANPDASALKGGFESSFKGAVGSAVSLKSSASKDNITHQKKPMPVKLPEPVERPAPVERPVPVERPAPVKKANPSASRDPALNTSGPATKHVKPLPKSDGLKLTNLEEMVEHLEKTVSDKKSKSKKIKSATAAANADPDLTLAEKYHVLALQAMDQPDSPMHDFQKKKQLSKRANSEDRENWHDSASEWKESETSHHETPANGSKRKRKNSETADPKCKRCIQMDFECKERNCVWKKGGLKACFECWRDKKKCSLRDSEMGEGDVAAGKGKAKPSKNPSKHALLSKAQATKVKSAKYIESSGDEEPSRSPPKKKKKMSDTVQSKGKASEAVNNQTDDDIEFIEVPPKEKIRKVHPDDNIPREGPQTVKKTMPPKTHTQGRKISEIESDDDSDLEINKSVASHNTSVILKNRNPTPVPTFQAAAQIPQDLAGHPFIADLVKRLTAVENKQKSYEEHCADLYAQVEDIKNEVEEIEKSVGHHQVKVWNQDEQINSVERSVAHHKQLADGTSGLLNQTIVMLKSVRKGLAKLQGRMDGVVERLDDVEGRLVDYPNLDSQSEFESGNLGSSHSSESADALDAHPTDVETEADTNDATTNPIGVETDEDADADADTDTEITPEGKINADANSDANDDADADTEITPEGKTNAPAAFPVSGTTSDNTIDTDTSSGTGVVPAAASNTGDNNFLNHSADNNFNDSVESGSNMSLESELSNTSNADKVASKTGVLPDYRSDTSPSPAAPKLDADKDL</sequence>
<evidence type="ECO:0000256" key="1">
    <source>
        <dbReference type="SAM" id="Coils"/>
    </source>
</evidence>
<feature type="compositionally biased region" description="Basic and acidic residues" evidence="2">
    <location>
        <begin position="318"/>
        <end position="343"/>
    </location>
</feature>
<dbReference type="EMBL" id="JAFIQS010000006">
    <property type="protein sequence ID" value="KAG5168267.1"/>
    <property type="molecule type" value="Genomic_DNA"/>
</dbReference>
<name>A0A8H7XWR5_PSICU</name>
<protein>
    <submittedName>
        <fullName evidence="3">Uncharacterized protein</fullName>
    </submittedName>
</protein>
<feature type="region of interest" description="Disordered" evidence="2">
    <location>
        <begin position="172"/>
        <end position="278"/>
    </location>
</feature>
<feature type="compositionally biased region" description="Basic and acidic residues" evidence="2">
    <location>
        <begin position="253"/>
        <end position="265"/>
    </location>
</feature>
<comment type="caution">
    <text evidence="3">The sequence shown here is derived from an EMBL/GenBank/DDBJ whole genome shotgun (WGS) entry which is preliminary data.</text>
</comment>
<keyword evidence="1" id="KW-0175">Coiled coil</keyword>
<proteinExistence type="predicted"/>
<organism evidence="3">
    <name type="scientific">Psilocybe cubensis</name>
    <name type="common">Psychedelic mushroom</name>
    <name type="synonym">Stropharia cubensis</name>
    <dbReference type="NCBI Taxonomy" id="181762"/>
    <lineage>
        <taxon>Eukaryota</taxon>
        <taxon>Fungi</taxon>
        <taxon>Dikarya</taxon>
        <taxon>Basidiomycota</taxon>
        <taxon>Agaricomycotina</taxon>
        <taxon>Agaricomycetes</taxon>
        <taxon>Agaricomycetidae</taxon>
        <taxon>Agaricales</taxon>
        <taxon>Agaricineae</taxon>
        <taxon>Strophariaceae</taxon>
        <taxon>Psilocybe</taxon>
    </lineage>
</organism>
<feature type="region of interest" description="Disordered" evidence="2">
    <location>
        <begin position="401"/>
        <end position="525"/>
    </location>
</feature>
<feature type="region of interest" description="Disordered" evidence="2">
    <location>
        <begin position="301"/>
        <end position="360"/>
    </location>
</feature>
<feature type="compositionally biased region" description="Low complexity" evidence="2">
    <location>
        <begin position="798"/>
        <end position="815"/>
    </location>
</feature>
<dbReference type="SUPFAM" id="SSF57997">
    <property type="entry name" value="Tropomyosin"/>
    <property type="match status" value="1"/>
</dbReference>
<feature type="region of interest" description="Disordered" evidence="2">
    <location>
        <begin position="695"/>
        <end position="892"/>
    </location>
</feature>
<accession>A0A8H7XWR5</accession>
<feature type="compositionally biased region" description="Acidic residues" evidence="2">
    <location>
        <begin position="744"/>
        <end position="759"/>
    </location>
</feature>
<feature type="compositionally biased region" description="Low complexity" evidence="2">
    <location>
        <begin position="704"/>
        <end position="716"/>
    </location>
</feature>
<gene>
    <name evidence="3" type="ORF">JR316_006862</name>
</gene>
<feature type="compositionally biased region" description="Polar residues" evidence="2">
    <location>
        <begin position="821"/>
        <end position="860"/>
    </location>
</feature>
<feature type="coiled-coil region" evidence="1">
    <location>
        <begin position="579"/>
        <end position="620"/>
    </location>
</feature>
<feature type="compositionally biased region" description="Basic and acidic residues" evidence="2">
    <location>
        <begin position="489"/>
        <end position="504"/>
    </location>
</feature>
<dbReference type="AlphaFoldDB" id="A0A8H7XWR5"/>
<evidence type="ECO:0000313" key="3">
    <source>
        <dbReference type="EMBL" id="KAG5168267.1"/>
    </source>
</evidence>